<gene>
    <name evidence="7" type="ORF">EDM56_19145</name>
</gene>
<dbReference type="EMBL" id="RHHQ01000015">
    <property type="protein sequence ID" value="RNB85032.1"/>
    <property type="molecule type" value="Genomic_DNA"/>
</dbReference>
<feature type="transmembrane region" description="Helical" evidence="6">
    <location>
        <begin position="383"/>
        <end position="402"/>
    </location>
</feature>
<keyword evidence="5 6" id="KW-0472">Membrane</keyword>
<feature type="transmembrane region" description="Helical" evidence="6">
    <location>
        <begin position="12"/>
        <end position="36"/>
    </location>
</feature>
<comment type="caution">
    <text evidence="7">The sequence shown here is derived from an EMBL/GenBank/DDBJ whole genome shotgun (WGS) entry which is preliminary data.</text>
</comment>
<feature type="transmembrane region" description="Helical" evidence="6">
    <location>
        <begin position="148"/>
        <end position="168"/>
    </location>
</feature>
<proteinExistence type="predicted"/>
<dbReference type="RefSeq" id="WP_122919517.1">
    <property type="nucleotide sequence ID" value="NZ_RHHQ01000015.1"/>
</dbReference>
<feature type="transmembrane region" description="Helical" evidence="6">
    <location>
        <begin position="121"/>
        <end position="141"/>
    </location>
</feature>
<dbReference type="InterPro" id="IPR050367">
    <property type="entry name" value="APC_superfamily"/>
</dbReference>
<feature type="transmembrane region" description="Helical" evidence="6">
    <location>
        <begin position="48"/>
        <end position="66"/>
    </location>
</feature>
<comment type="subcellular location">
    <subcellularLocation>
        <location evidence="1">Cell membrane</location>
        <topology evidence="1">Multi-pass membrane protein</topology>
    </subcellularLocation>
</comment>
<feature type="transmembrane region" description="Helical" evidence="6">
    <location>
        <begin position="270"/>
        <end position="303"/>
    </location>
</feature>
<reference evidence="7 8" key="1">
    <citation type="submission" date="2018-10" db="EMBL/GenBank/DDBJ databases">
        <title>Phylogenomics of Brevibacillus.</title>
        <authorList>
            <person name="Dunlap C."/>
        </authorList>
    </citation>
    <scope>NUCLEOTIDE SEQUENCE [LARGE SCALE GENOMIC DNA]</scope>
    <source>
        <strain evidence="7 8">JCM 15716</strain>
    </source>
</reference>
<keyword evidence="3 6" id="KW-0812">Transmembrane</keyword>
<sequence>MDNQTGLQRKLKLWHVFALGLSLMVPTTVFDTYGIASGATGGHVPISYLFSMCAILFTVFSYTHMVKVFPRAGSAYTYAQQTFNPGVGFVVGWAALCDYLFLPMLYALAAEIYLSSFFPDVPGWLWIVLSIAFFTIANIFSVKVTISFNAIFVVFQMIICVVFVALLIRELAGSSTSFSLAPFYSANLTMNSILSGSIILCYTLIGFDALSTLSEEAIEPTKTIPRAMIIQTIFLGLLYTTITYFMQLLFPDVSVFNEPDAASSEIAQKLGGMLFASIFIAITVTGNLVGGIAAQLSTSRLLFAMGRDNVIPKRIFGYVNPRTGVPVWNVLLTGIFSLTAVFLSYETAISFFSFGAYIAFSFVNLSVIVYFYRQRKMNTFKGILMYLVGPLIALCFLVLLWANMDMHALLLGLVWNVVGIGYLAYLTKFFSQKPPQFHFDENVSG</sequence>
<feature type="transmembrane region" description="Helical" evidence="6">
    <location>
        <begin position="351"/>
        <end position="371"/>
    </location>
</feature>
<dbReference type="PIRSF" id="PIRSF006060">
    <property type="entry name" value="AA_transporter"/>
    <property type="match status" value="1"/>
</dbReference>
<dbReference type="InterPro" id="IPR002293">
    <property type="entry name" value="AA/rel_permease1"/>
</dbReference>
<feature type="transmembrane region" description="Helical" evidence="6">
    <location>
        <begin position="188"/>
        <end position="207"/>
    </location>
</feature>
<dbReference type="Gene3D" id="1.20.1740.10">
    <property type="entry name" value="Amino acid/polyamine transporter I"/>
    <property type="match status" value="1"/>
</dbReference>
<dbReference type="PANTHER" id="PTHR42770">
    <property type="entry name" value="AMINO ACID TRANSPORTER-RELATED"/>
    <property type="match status" value="1"/>
</dbReference>
<dbReference type="Pfam" id="PF13520">
    <property type="entry name" value="AA_permease_2"/>
    <property type="match status" value="1"/>
</dbReference>
<protein>
    <submittedName>
        <fullName evidence="7">APC family permease</fullName>
    </submittedName>
</protein>
<evidence type="ECO:0000256" key="6">
    <source>
        <dbReference type="SAM" id="Phobius"/>
    </source>
</evidence>
<accession>A0A3M8DAD7</accession>
<evidence type="ECO:0000256" key="5">
    <source>
        <dbReference type="ARBA" id="ARBA00023136"/>
    </source>
</evidence>
<dbReference type="PANTHER" id="PTHR42770:SF8">
    <property type="entry name" value="PUTRESCINE IMPORTER PUUP"/>
    <property type="match status" value="1"/>
</dbReference>
<evidence type="ECO:0000313" key="7">
    <source>
        <dbReference type="EMBL" id="RNB85032.1"/>
    </source>
</evidence>
<feature type="transmembrane region" description="Helical" evidence="6">
    <location>
        <begin position="324"/>
        <end position="345"/>
    </location>
</feature>
<evidence type="ECO:0000256" key="4">
    <source>
        <dbReference type="ARBA" id="ARBA00022989"/>
    </source>
</evidence>
<evidence type="ECO:0000256" key="1">
    <source>
        <dbReference type="ARBA" id="ARBA00004651"/>
    </source>
</evidence>
<dbReference type="GO" id="GO:0022857">
    <property type="term" value="F:transmembrane transporter activity"/>
    <property type="evidence" value="ECO:0007669"/>
    <property type="project" value="InterPro"/>
</dbReference>
<dbReference type="OrthoDB" id="9762947at2"/>
<dbReference type="GO" id="GO:0005886">
    <property type="term" value="C:plasma membrane"/>
    <property type="evidence" value="ECO:0007669"/>
    <property type="project" value="UniProtKB-SubCell"/>
</dbReference>
<feature type="transmembrane region" description="Helical" evidence="6">
    <location>
        <begin position="228"/>
        <end position="250"/>
    </location>
</feature>
<evidence type="ECO:0000256" key="2">
    <source>
        <dbReference type="ARBA" id="ARBA00022475"/>
    </source>
</evidence>
<name>A0A3M8DAD7_9BACL</name>
<keyword evidence="2" id="KW-1003">Cell membrane</keyword>
<keyword evidence="4 6" id="KW-1133">Transmembrane helix</keyword>
<feature type="transmembrane region" description="Helical" evidence="6">
    <location>
        <begin position="408"/>
        <end position="426"/>
    </location>
</feature>
<keyword evidence="8" id="KW-1185">Reference proteome</keyword>
<evidence type="ECO:0000256" key="3">
    <source>
        <dbReference type="ARBA" id="ARBA00022692"/>
    </source>
</evidence>
<dbReference type="AlphaFoldDB" id="A0A3M8DAD7"/>
<feature type="transmembrane region" description="Helical" evidence="6">
    <location>
        <begin position="87"/>
        <end position="109"/>
    </location>
</feature>
<organism evidence="7 8">
    <name type="scientific">Brevibacillus fluminis</name>
    <dbReference type="NCBI Taxonomy" id="511487"/>
    <lineage>
        <taxon>Bacteria</taxon>
        <taxon>Bacillati</taxon>
        <taxon>Bacillota</taxon>
        <taxon>Bacilli</taxon>
        <taxon>Bacillales</taxon>
        <taxon>Paenibacillaceae</taxon>
        <taxon>Brevibacillus</taxon>
    </lineage>
</organism>
<evidence type="ECO:0000313" key="8">
    <source>
        <dbReference type="Proteomes" id="UP000271031"/>
    </source>
</evidence>
<dbReference type="Proteomes" id="UP000271031">
    <property type="component" value="Unassembled WGS sequence"/>
</dbReference>